<dbReference type="InterPro" id="IPR032263">
    <property type="entry name" value="Citrate-bd"/>
</dbReference>
<keyword evidence="9" id="KW-0547">Nucleotide-binding</keyword>
<dbReference type="SUPFAM" id="SSF51735">
    <property type="entry name" value="NAD(P)-binding Rossmann-fold domains"/>
    <property type="match status" value="1"/>
</dbReference>
<keyword evidence="16" id="KW-1185">Reference proteome</keyword>
<organism evidence="15 16">
    <name type="scientific">Zophobas morio</name>
    <dbReference type="NCBI Taxonomy" id="2755281"/>
    <lineage>
        <taxon>Eukaryota</taxon>
        <taxon>Metazoa</taxon>
        <taxon>Ecdysozoa</taxon>
        <taxon>Arthropoda</taxon>
        <taxon>Hexapoda</taxon>
        <taxon>Insecta</taxon>
        <taxon>Pterygota</taxon>
        <taxon>Neoptera</taxon>
        <taxon>Endopterygota</taxon>
        <taxon>Coleoptera</taxon>
        <taxon>Polyphaga</taxon>
        <taxon>Cucujiformia</taxon>
        <taxon>Tenebrionidae</taxon>
        <taxon>Zophobas</taxon>
    </lineage>
</organism>
<evidence type="ECO:0000256" key="9">
    <source>
        <dbReference type="ARBA" id="ARBA00022741"/>
    </source>
</evidence>
<sequence length="432" mass="48002">VFLKLIFNVYYELHFTYLEINPFVVKDNKVHLLDLAAKLDETARFEVGTRWGDIDFPAPFGRMLTTEEVSIADLDAKTGASLKLVVLNKHGRIWTMVAGGGASVVYADTICDLGFASELANYGEYSGAPSTQQTYQYAKTILSLMCAEPHSSGKGKVLIVGGGIANFTNVAETFKGLVMALREFDTRLKRVNGKIYVRRGGPNYQEGLRIMRELNAELSVPIEVYGPETHMTAIVSLALDLNQNVAPCPPDDDAFPCSLLSLGDVKPQNSHERKSLNNQEKEPISSNSAYSGELFTRDTTCLVYGMQTRAVQGMLDFDYMCLREKPSVAGMVYPFGGFHTQKFYWGTKEILLPVYPSASYAIEKHPSVTCVINFSSFRSAYDSTSEIMKYSNQIKVISIIAEGIPEKRTKELNRQARMAGARLPIIIIKKMN</sequence>
<evidence type="ECO:0000259" key="14">
    <source>
        <dbReference type="Pfam" id="PF16114"/>
    </source>
</evidence>
<dbReference type="InterPro" id="IPR002020">
    <property type="entry name" value="Citrate_synthase"/>
</dbReference>
<evidence type="ECO:0000256" key="5">
    <source>
        <dbReference type="ARBA" id="ARBA00022490"/>
    </source>
</evidence>
<gene>
    <name evidence="15" type="ORF">Zmor_008953</name>
</gene>
<comment type="subcellular location">
    <subcellularLocation>
        <location evidence="1">Cytoplasm</location>
    </subcellularLocation>
</comment>
<comment type="caution">
    <text evidence="15">The sequence shown here is derived from an EMBL/GenBank/DDBJ whole genome shotgun (WGS) entry which is preliminary data.</text>
</comment>
<dbReference type="GO" id="GO:0005524">
    <property type="term" value="F:ATP binding"/>
    <property type="evidence" value="ECO:0007669"/>
    <property type="project" value="UniProtKB-KW"/>
</dbReference>
<dbReference type="GO" id="GO:0005829">
    <property type="term" value="C:cytosol"/>
    <property type="evidence" value="ECO:0007669"/>
    <property type="project" value="TreeGrafter"/>
</dbReference>
<evidence type="ECO:0000256" key="4">
    <source>
        <dbReference type="ARBA" id="ARBA00012639"/>
    </source>
</evidence>
<keyword evidence="5" id="KW-0963">Cytoplasm</keyword>
<evidence type="ECO:0000256" key="10">
    <source>
        <dbReference type="ARBA" id="ARBA00022840"/>
    </source>
</evidence>
<dbReference type="GO" id="GO:0006085">
    <property type="term" value="P:acetyl-CoA biosynthetic process"/>
    <property type="evidence" value="ECO:0007669"/>
    <property type="project" value="TreeGrafter"/>
</dbReference>
<feature type="domain" description="CoA-binding" evidence="13">
    <location>
        <begin position="297"/>
        <end position="403"/>
    </location>
</feature>
<dbReference type="PANTHER" id="PTHR23118">
    <property type="entry name" value="ATP-CITRATE SYNTHASE"/>
    <property type="match status" value="1"/>
</dbReference>
<dbReference type="InterPro" id="IPR036291">
    <property type="entry name" value="NAD(P)-bd_dom_sf"/>
</dbReference>
<feature type="non-terminal residue" evidence="15">
    <location>
        <position position="1"/>
    </location>
</feature>
<evidence type="ECO:0000259" key="13">
    <source>
        <dbReference type="Pfam" id="PF02629"/>
    </source>
</evidence>
<evidence type="ECO:0000313" key="15">
    <source>
        <dbReference type="EMBL" id="KAJ3616910.1"/>
    </source>
</evidence>
<evidence type="ECO:0000256" key="1">
    <source>
        <dbReference type="ARBA" id="ARBA00004496"/>
    </source>
</evidence>
<dbReference type="InterPro" id="IPR003781">
    <property type="entry name" value="CoA-bd"/>
</dbReference>
<dbReference type="Pfam" id="PF16114">
    <property type="entry name" value="Citrate_bind"/>
    <property type="match status" value="1"/>
</dbReference>
<dbReference type="Gene3D" id="3.40.50.261">
    <property type="entry name" value="Succinyl-CoA synthetase domains"/>
    <property type="match status" value="1"/>
</dbReference>
<evidence type="ECO:0000256" key="8">
    <source>
        <dbReference type="ARBA" id="ARBA00022679"/>
    </source>
</evidence>
<name>A0AA38HHN3_9CUCU</name>
<dbReference type="EMBL" id="JALNTZ010002620">
    <property type="protein sequence ID" value="KAJ3616910.1"/>
    <property type="molecule type" value="Genomic_DNA"/>
</dbReference>
<evidence type="ECO:0000256" key="11">
    <source>
        <dbReference type="ARBA" id="ARBA00023098"/>
    </source>
</evidence>
<dbReference type="PANTHER" id="PTHR23118:SF42">
    <property type="entry name" value="ATP-CITRATE SYNTHASE"/>
    <property type="match status" value="1"/>
</dbReference>
<dbReference type="GO" id="GO:0006633">
    <property type="term" value="P:fatty acid biosynthetic process"/>
    <property type="evidence" value="ECO:0007669"/>
    <property type="project" value="TreeGrafter"/>
</dbReference>
<evidence type="ECO:0000256" key="7">
    <source>
        <dbReference type="ARBA" id="ARBA00022553"/>
    </source>
</evidence>
<dbReference type="Proteomes" id="UP001168821">
    <property type="component" value="Unassembled WGS sequence"/>
</dbReference>
<reference evidence="15" key="1">
    <citation type="journal article" date="2023" name="G3 (Bethesda)">
        <title>Whole genome assemblies of Zophobas morio and Tenebrio molitor.</title>
        <authorList>
            <person name="Kaur S."/>
            <person name="Stinson S.A."/>
            <person name="diCenzo G.C."/>
        </authorList>
    </citation>
    <scope>NUCLEOTIDE SEQUENCE</scope>
    <source>
        <strain evidence="15">QUZm001</strain>
    </source>
</reference>
<evidence type="ECO:0000256" key="2">
    <source>
        <dbReference type="ARBA" id="ARBA00005899"/>
    </source>
</evidence>
<dbReference type="AlphaFoldDB" id="A0AA38HHN3"/>
<dbReference type="Gene3D" id="3.40.50.720">
    <property type="entry name" value="NAD(P)-binding Rossmann-like Domain"/>
    <property type="match status" value="1"/>
</dbReference>
<evidence type="ECO:0000256" key="12">
    <source>
        <dbReference type="SAM" id="MobiDB-lite"/>
    </source>
</evidence>
<dbReference type="GO" id="GO:0003878">
    <property type="term" value="F:ATP citrate synthase activity"/>
    <property type="evidence" value="ECO:0007669"/>
    <property type="project" value="UniProtKB-EC"/>
</dbReference>
<evidence type="ECO:0000256" key="6">
    <source>
        <dbReference type="ARBA" id="ARBA00022516"/>
    </source>
</evidence>
<evidence type="ECO:0000256" key="3">
    <source>
        <dbReference type="ARBA" id="ARBA00010719"/>
    </source>
</evidence>
<protein>
    <recommendedName>
        <fullName evidence="4">ATP citrate synthase</fullName>
        <ecNumber evidence="4">2.3.3.8</ecNumber>
    </recommendedName>
</protein>
<feature type="domain" description="ATP-citrate synthase citrate-binding" evidence="14">
    <location>
        <begin position="62"/>
        <end position="240"/>
    </location>
</feature>
<keyword evidence="10" id="KW-0067">ATP-binding</keyword>
<comment type="similarity">
    <text evidence="3">In the N-terminal section; belongs to the succinate/malate CoA ligase beta subunit family.</text>
</comment>
<evidence type="ECO:0000313" key="16">
    <source>
        <dbReference type="Proteomes" id="UP001168821"/>
    </source>
</evidence>
<dbReference type="EC" id="2.3.3.8" evidence="4"/>
<dbReference type="SUPFAM" id="SSF52210">
    <property type="entry name" value="Succinyl-CoA synthetase domains"/>
    <property type="match status" value="1"/>
</dbReference>
<dbReference type="FunFam" id="3.40.50.720:FF:000024">
    <property type="entry name" value="Probable ATP-citrate synthase"/>
    <property type="match status" value="1"/>
</dbReference>
<comment type="similarity">
    <text evidence="2">In the C-terminal section; belongs to the succinate/malate CoA ligase alpha subunit family.</text>
</comment>
<keyword evidence="8" id="KW-0808">Transferase</keyword>
<dbReference type="SUPFAM" id="SSF56059">
    <property type="entry name" value="Glutathione synthetase ATP-binding domain-like"/>
    <property type="match status" value="1"/>
</dbReference>
<keyword evidence="6" id="KW-0444">Lipid biosynthesis</keyword>
<dbReference type="Gene3D" id="3.30.470.110">
    <property type="match status" value="1"/>
</dbReference>
<feature type="compositionally biased region" description="Basic and acidic residues" evidence="12">
    <location>
        <begin position="269"/>
        <end position="283"/>
    </location>
</feature>
<dbReference type="Pfam" id="PF02629">
    <property type="entry name" value="CoA_binding"/>
    <property type="match status" value="1"/>
</dbReference>
<keyword evidence="7" id="KW-0597">Phosphoprotein</keyword>
<dbReference type="InterPro" id="IPR016102">
    <property type="entry name" value="Succinyl-CoA_synth-like"/>
</dbReference>
<feature type="region of interest" description="Disordered" evidence="12">
    <location>
        <begin position="266"/>
        <end position="289"/>
    </location>
</feature>
<keyword evidence="11" id="KW-0443">Lipid metabolism</keyword>
<dbReference type="FunFam" id="3.40.50.261:FF:000004">
    <property type="entry name" value="ATP-citrate synthase subunit"/>
    <property type="match status" value="1"/>
</dbReference>
<accession>A0AA38HHN3</accession>
<proteinExistence type="inferred from homology"/>